<name>A0ACC3BJR3_PYRYE</name>
<keyword evidence="2" id="KW-1185">Reference proteome</keyword>
<accession>A0ACC3BJR3</accession>
<dbReference type="EMBL" id="CM020618">
    <property type="protein sequence ID" value="KAK1857990.1"/>
    <property type="molecule type" value="Genomic_DNA"/>
</dbReference>
<dbReference type="Proteomes" id="UP000798662">
    <property type="component" value="Chromosome 1"/>
</dbReference>
<gene>
    <name evidence="1" type="ORF">I4F81_000604</name>
</gene>
<evidence type="ECO:0000313" key="2">
    <source>
        <dbReference type="Proteomes" id="UP000798662"/>
    </source>
</evidence>
<organism evidence="1 2">
    <name type="scientific">Pyropia yezoensis</name>
    <name type="common">Susabi-nori</name>
    <name type="synonym">Porphyra yezoensis</name>
    <dbReference type="NCBI Taxonomy" id="2788"/>
    <lineage>
        <taxon>Eukaryota</taxon>
        <taxon>Rhodophyta</taxon>
        <taxon>Bangiophyceae</taxon>
        <taxon>Bangiales</taxon>
        <taxon>Bangiaceae</taxon>
        <taxon>Pyropia</taxon>
    </lineage>
</organism>
<sequence>MAGGGGGDHKRRALPTGGGGGGGSGGVAAKRRRTATATSFHPTAAGRPATGTSGVFVICGRCGKANHIRCAYCKACFLSKVDMGAAAAAAAASTAASGGRRGAKDGGAPKTDGARAPAATRGPTAPPARDWPAPSRPSPPCDRPAPARPSPPLAWAPPCGEVAAAPSSWVPPPPRSSSPVWVPPPSRPLLACKAEPWQPSTPPRWGPSSRLAPPPPALPPFDRGAAAGDPMMLSSSPVLSACTAWSPPVTRTHGAVPPLPPASPPSAHSLGLSSWGWSLRFAAELPIGGPPVKQEELARHLASQDPPIKEEAWWAPTQTAGGVATAAVDAGLSAPAAAAATAAAVAAGRPAGDAVGAAGVPPPGAGWTAPRVPATAPSAGAAAVPVPSTAVSPGTATALATAGSEVAPDEAAMFASFVDALADAVPADRVGDAVGGSGGGGGGGGGSSSSSLWGRGGTARCGC</sequence>
<protein>
    <submittedName>
        <fullName evidence="1">Uncharacterized protein</fullName>
    </submittedName>
</protein>
<evidence type="ECO:0000313" key="1">
    <source>
        <dbReference type="EMBL" id="KAK1857990.1"/>
    </source>
</evidence>
<reference evidence="1" key="1">
    <citation type="submission" date="2019-11" db="EMBL/GenBank/DDBJ databases">
        <title>Nori genome reveals adaptations in red seaweeds to the harsh intertidal environment.</title>
        <authorList>
            <person name="Wang D."/>
            <person name="Mao Y."/>
        </authorList>
    </citation>
    <scope>NUCLEOTIDE SEQUENCE</scope>
    <source>
        <tissue evidence="1">Gametophyte</tissue>
    </source>
</reference>
<comment type="caution">
    <text evidence="1">The sequence shown here is derived from an EMBL/GenBank/DDBJ whole genome shotgun (WGS) entry which is preliminary data.</text>
</comment>
<proteinExistence type="predicted"/>